<dbReference type="SUPFAM" id="SSF54909">
    <property type="entry name" value="Dimeric alpha+beta barrel"/>
    <property type="match status" value="1"/>
</dbReference>
<dbReference type="RefSeq" id="WP_147104975.1">
    <property type="nucleotide sequence ID" value="NZ_BJVJ01000013.1"/>
</dbReference>
<proteinExistence type="inferred from homology"/>
<protein>
    <submittedName>
        <fullName evidence="10">Peroxidase</fullName>
    </submittedName>
</protein>
<dbReference type="OrthoDB" id="3251355at2"/>
<evidence type="ECO:0000259" key="9">
    <source>
        <dbReference type="Pfam" id="PF20628"/>
    </source>
</evidence>
<dbReference type="GO" id="GO:0004601">
    <property type="term" value="F:peroxidase activity"/>
    <property type="evidence" value="ECO:0007669"/>
    <property type="project" value="UniProtKB-KW"/>
</dbReference>
<dbReference type="InterPro" id="IPR048328">
    <property type="entry name" value="Dyp_perox_C"/>
</dbReference>
<evidence type="ECO:0000256" key="1">
    <source>
        <dbReference type="ARBA" id="ARBA00001970"/>
    </source>
</evidence>
<feature type="compositionally biased region" description="Gly residues" evidence="7">
    <location>
        <begin position="329"/>
        <end position="338"/>
    </location>
</feature>
<evidence type="ECO:0000256" key="4">
    <source>
        <dbReference type="ARBA" id="ARBA00023002"/>
    </source>
</evidence>
<sequence>MPVDPQPQAVLSPLTESAVFLTLTVAEGAEQAVRDLLPELGGLVRSVGFRLPDEGLTCIVGVGAELWDRTFDGPRPAALHPFREVRGARHHAPSTPGDLFLHLRALRLFPCFELARLVRTRLGDAVEVIDEVHGFRYFDRRDLLGFVDGTENPVGDDAAAAVLVGDEDPDFAGGTYVMTQKYLHDLDGWQATSVEAREHAVGRRMLDDVELDDATKPTDSHVALTTIVEEDGTEREILRDNMPFGSIADGEYGTYFIGYAADPDVPERMLQRMFVGEPEGNTDRLLEFSTAVTGNLFFVPSTAMLDDPPPARTAAVADEPDPAHAHGDLGIGDLRGTG</sequence>
<accession>A0A511DDL1</accession>
<dbReference type="Pfam" id="PF20628">
    <property type="entry name" value="Dyp_perox_C"/>
    <property type="match status" value="1"/>
</dbReference>
<dbReference type="Proteomes" id="UP000321685">
    <property type="component" value="Unassembled WGS sequence"/>
</dbReference>
<dbReference type="InterPro" id="IPR048327">
    <property type="entry name" value="Dyp_perox_N"/>
</dbReference>
<dbReference type="Pfam" id="PF04261">
    <property type="entry name" value="Dyp_perox_N"/>
    <property type="match status" value="1"/>
</dbReference>
<dbReference type="AlphaFoldDB" id="A0A511DDL1"/>
<reference evidence="10 11" key="1">
    <citation type="submission" date="2019-07" db="EMBL/GenBank/DDBJ databases">
        <title>Whole genome shotgun sequence of Pseudonocardia sulfidoxydans NBRC 16205.</title>
        <authorList>
            <person name="Hosoyama A."/>
            <person name="Uohara A."/>
            <person name="Ohji S."/>
            <person name="Ichikawa N."/>
        </authorList>
    </citation>
    <scope>NUCLEOTIDE SEQUENCE [LARGE SCALE GENOMIC DNA]</scope>
    <source>
        <strain evidence="10 11">NBRC 16205</strain>
    </source>
</reference>
<dbReference type="PANTHER" id="PTHR30521">
    <property type="entry name" value="DEFERROCHELATASE/PEROXIDASE"/>
    <property type="match status" value="1"/>
</dbReference>
<feature type="domain" description="Dyp-type peroxidase C-terminal" evidence="9">
    <location>
        <begin position="139"/>
        <end position="303"/>
    </location>
</feature>
<dbReference type="GO" id="GO:0005829">
    <property type="term" value="C:cytosol"/>
    <property type="evidence" value="ECO:0007669"/>
    <property type="project" value="TreeGrafter"/>
</dbReference>
<dbReference type="InterPro" id="IPR011008">
    <property type="entry name" value="Dimeric_a/b-barrel"/>
</dbReference>
<name>A0A511DDL1_9PSEU</name>
<dbReference type="NCBIfam" id="TIGR01413">
    <property type="entry name" value="Dyp_perox_fam"/>
    <property type="match status" value="1"/>
</dbReference>
<gene>
    <name evidence="10" type="ORF">PSU4_18540</name>
</gene>
<evidence type="ECO:0000256" key="5">
    <source>
        <dbReference type="ARBA" id="ARBA00023004"/>
    </source>
</evidence>
<dbReference type="PROSITE" id="PS51404">
    <property type="entry name" value="DYP_PEROXIDASE"/>
    <property type="match status" value="1"/>
</dbReference>
<dbReference type="InterPro" id="IPR006314">
    <property type="entry name" value="Dyp_peroxidase"/>
</dbReference>
<feature type="domain" description="Dyp-type peroxidase N-terminal" evidence="8">
    <location>
        <begin position="8"/>
        <end position="136"/>
    </location>
</feature>
<dbReference type="EMBL" id="BJVJ01000013">
    <property type="protein sequence ID" value="GEL22900.1"/>
    <property type="molecule type" value="Genomic_DNA"/>
</dbReference>
<keyword evidence="5" id="KW-0408">Iron</keyword>
<keyword evidence="3" id="KW-0479">Metal-binding</keyword>
<keyword evidence="2 10" id="KW-0575">Peroxidase</keyword>
<comment type="similarity">
    <text evidence="6">Belongs to the DyP-type peroxidase family.</text>
</comment>
<dbReference type="GO" id="GO:0020037">
    <property type="term" value="F:heme binding"/>
    <property type="evidence" value="ECO:0007669"/>
    <property type="project" value="InterPro"/>
</dbReference>
<keyword evidence="4" id="KW-0560">Oxidoreductase</keyword>
<dbReference type="PANTHER" id="PTHR30521:SF0">
    <property type="entry name" value="DYP-TYPE PEROXIDASE FAMILY PROTEIN"/>
    <property type="match status" value="1"/>
</dbReference>
<evidence type="ECO:0000256" key="3">
    <source>
        <dbReference type="ARBA" id="ARBA00022723"/>
    </source>
</evidence>
<comment type="caution">
    <text evidence="10">The sequence shown here is derived from an EMBL/GenBank/DDBJ whole genome shotgun (WGS) entry which is preliminary data.</text>
</comment>
<keyword evidence="11" id="KW-1185">Reference proteome</keyword>
<evidence type="ECO:0000259" key="8">
    <source>
        <dbReference type="Pfam" id="PF04261"/>
    </source>
</evidence>
<organism evidence="10 11">
    <name type="scientific">Pseudonocardia sulfidoxydans NBRC 16205</name>
    <dbReference type="NCBI Taxonomy" id="1223511"/>
    <lineage>
        <taxon>Bacteria</taxon>
        <taxon>Bacillati</taxon>
        <taxon>Actinomycetota</taxon>
        <taxon>Actinomycetes</taxon>
        <taxon>Pseudonocardiales</taxon>
        <taxon>Pseudonocardiaceae</taxon>
        <taxon>Pseudonocardia</taxon>
    </lineage>
</organism>
<dbReference type="GO" id="GO:0046872">
    <property type="term" value="F:metal ion binding"/>
    <property type="evidence" value="ECO:0007669"/>
    <property type="project" value="UniProtKB-KW"/>
</dbReference>
<evidence type="ECO:0000256" key="6">
    <source>
        <dbReference type="ARBA" id="ARBA00025737"/>
    </source>
</evidence>
<evidence type="ECO:0000256" key="2">
    <source>
        <dbReference type="ARBA" id="ARBA00022559"/>
    </source>
</evidence>
<comment type="cofactor">
    <cofactor evidence="1">
        <name>heme b</name>
        <dbReference type="ChEBI" id="CHEBI:60344"/>
    </cofactor>
</comment>
<feature type="region of interest" description="Disordered" evidence="7">
    <location>
        <begin position="309"/>
        <end position="338"/>
    </location>
</feature>
<evidence type="ECO:0000256" key="7">
    <source>
        <dbReference type="SAM" id="MobiDB-lite"/>
    </source>
</evidence>
<evidence type="ECO:0000313" key="11">
    <source>
        <dbReference type="Proteomes" id="UP000321685"/>
    </source>
</evidence>
<evidence type="ECO:0000313" key="10">
    <source>
        <dbReference type="EMBL" id="GEL22900.1"/>
    </source>
</evidence>